<feature type="compositionally biased region" description="Acidic residues" evidence="11">
    <location>
        <begin position="49"/>
        <end position="72"/>
    </location>
</feature>
<evidence type="ECO:0000256" key="9">
    <source>
        <dbReference type="RuleBase" id="RU368027"/>
    </source>
</evidence>
<accession>A0A427Y636</accession>
<feature type="region of interest" description="Disordered" evidence="11">
    <location>
        <begin position="385"/>
        <end position="432"/>
    </location>
</feature>
<comment type="subcellular location">
    <subcellularLocation>
        <location evidence="1 9">Nucleus</location>
        <location evidence="1 9">Nucleolus</location>
    </subcellularLocation>
</comment>
<evidence type="ECO:0000256" key="5">
    <source>
        <dbReference type="ARBA" id="ARBA00023054"/>
    </source>
</evidence>
<protein>
    <recommendedName>
        <fullName evidence="9">rRNA biogenesis protein RRP36</fullName>
    </recommendedName>
</protein>
<comment type="caution">
    <text evidence="12">The sequence shown here is derived from an EMBL/GenBank/DDBJ whole genome shotgun (WGS) entry which is preliminary data.</text>
</comment>
<evidence type="ECO:0000256" key="10">
    <source>
        <dbReference type="SAM" id="Coils"/>
    </source>
</evidence>
<feature type="region of interest" description="Disordered" evidence="11">
    <location>
        <begin position="1"/>
        <end position="268"/>
    </location>
</feature>
<dbReference type="RefSeq" id="XP_028479336.1">
    <property type="nucleotide sequence ID" value="XM_028620364.1"/>
</dbReference>
<keyword evidence="7 9" id="KW-0687">Ribonucleoprotein</keyword>
<feature type="compositionally biased region" description="Basic residues" evidence="11">
    <location>
        <begin position="397"/>
        <end position="410"/>
    </location>
</feature>
<sequence length="432" mass="48111">MARGSTSKPKPSKYAELDDGILDEDSEEDEFANYKASVKKASKGRQPPSDDEDEDDEEMMDEDDDEDEDMDSNDERLMYEDSDDEGDGVGVYEPDEWDGGADYSSSEDEDEDDERAQMKKLQKGLGSIPLDTLMKAQRSMKKSTKSTTSQQASYSDSEDDNAGGMTERERKVAAMKARLAGLQRAKGKALDVEVGDDDEAGPSRKRGPRFDPESDDERKSGRPAKRDNKHAPTAISTKRQVTRHRQVVDIPKVDRRDPRFSSLSGGPVDAHIHARGYAFMPDLLKTELKNLRASVAAAGKAERACKLSDKPRYTAERERLEKEMARVRTRLEKNEREAREREVLAKAKGEEREKRASGKGAWYMKKSEKKDLLLKARFAALEEKGGKHAVKKAVDKKLKKVAGKEKKSRPFVRGGGAPGGGGGDGGHQRRRV</sequence>
<gene>
    <name evidence="12" type="primary">RRP36</name>
    <name evidence="12" type="ORF">EHS24_004819</name>
</gene>
<dbReference type="EMBL" id="RSCE01000002">
    <property type="protein sequence ID" value="RSH86551.1"/>
    <property type="molecule type" value="Genomic_DNA"/>
</dbReference>
<evidence type="ECO:0000256" key="3">
    <source>
        <dbReference type="ARBA" id="ARBA00022517"/>
    </source>
</evidence>
<keyword evidence="3 9" id="KW-0690">Ribosome biogenesis</keyword>
<feature type="coiled-coil region" evidence="10">
    <location>
        <begin position="310"/>
        <end position="337"/>
    </location>
</feature>
<evidence type="ECO:0000256" key="1">
    <source>
        <dbReference type="ARBA" id="ARBA00004604"/>
    </source>
</evidence>
<keyword evidence="4 9" id="KW-0698">rRNA processing</keyword>
<dbReference type="Proteomes" id="UP000279236">
    <property type="component" value="Unassembled WGS sequence"/>
</dbReference>
<evidence type="ECO:0000256" key="2">
    <source>
        <dbReference type="ARBA" id="ARBA00009418"/>
    </source>
</evidence>
<dbReference type="AlphaFoldDB" id="A0A427Y636"/>
<evidence type="ECO:0000313" key="12">
    <source>
        <dbReference type="EMBL" id="RSH86551.1"/>
    </source>
</evidence>
<evidence type="ECO:0000256" key="6">
    <source>
        <dbReference type="ARBA" id="ARBA00023242"/>
    </source>
</evidence>
<dbReference type="GeneID" id="39589362"/>
<reference evidence="12 13" key="1">
    <citation type="submission" date="2018-11" db="EMBL/GenBank/DDBJ databases">
        <title>Genome sequence of Apiotrichum porosum DSM 27194.</title>
        <authorList>
            <person name="Aliyu H."/>
            <person name="Gorte O."/>
            <person name="Ochsenreither K."/>
        </authorList>
    </citation>
    <scope>NUCLEOTIDE SEQUENCE [LARGE SCALE GENOMIC DNA]</scope>
    <source>
        <strain evidence="12 13">DSM 27194</strain>
    </source>
</reference>
<feature type="compositionally biased region" description="Basic and acidic residues" evidence="11">
    <location>
        <begin position="385"/>
        <end position="396"/>
    </location>
</feature>
<feature type="compositionally biased region" description="Basic and acidic residues" evidence="11">
    <location>
        <begin position="208"/>
        <end position="230"/>
    </location>
</feature>
<comment type="similarity">
    <text evidence="2 9">Belongs to the RRP36 family.</text>
</comment>
<feature type="compositionally biased region" description="Acidic residues" evidence="11">
    <location>
        <begin position="17"/>
        <end position="31"/>
    </location>
</feature>
<feature type="compositionally biased region" description="Acidic residues" evidence="11">
    <location>
        <begin position="80"/>
        <end position="114"/>
    </location>
</feature>
<evidence type="ECO:0000256" key="7">
    <source>
        <dbReference type="ARBA" id="ARBA00023274"/>
    </source>
</evidence>
<dbReference type="GO" id="GO:0000462">
    <property type="term" value="P:maturation of SSU-rRNA from tricistronic rRNA transcript (SSU-rRNA, 5.8S rRNA, LSU-rRNA)"/>
    <property type="evidence" value="ECO:0007669"/>
    <property type="project" value="TreeGrafter"/>
</dbReference>
<dbReference type="STRING" id="105984.A0A427Y636"/>
<evidence type="ECO:0000256" key="4">
    <source>
        <dbReference type="ARBA" id="ARBA00022552"/>
    </source>
</evidence>
<keyword evidence="13" id="KW-1185">Reference proteome</keyword>
<comment type="function">
    <text evidence="8 9">Component of the 90S pre-ribosome involved in the maturation of rRNAs. Required for early cleavages of the pre-RNAs in the 40S ribosomal subunit maturation pathway.</text>
</comment>
<dbReference type="PANTHER" id="PTHR21738">
    <property type="entry name" value="RIBOSOMAL RNA PROCESSING PROTEIN 36 HOMOLOG"/>
    <property type="match status" value="1"/>
</dbReference>
<dbReference type="GO" id="GO:0005730">
    <property type="term" value="C:nucleolus"/>
    <property type="evidence" value="ECO:0007669"/>
    <property type="project" value="UniProtKB-SubCell"/>
</dbReference>
<evidence type="ECO:0000256" key="11">
    <source>
        <dbReference type="SAM" id="MobiDB-lite"/>
    </source>
</evidence>
<organism evidence="12 13">
    <name type="scientific">Apiotrichum porosum</name>
    <dbReference type="NCBI Taxonomy" id="105984"/>
    <lineage>
        <taxon>Eukaryota</taxon>
        <taxon>Fungi</taxon>
        <taxon>Dikarya</taxon>
        <taxon>Basidiomycota</taxon>
        <taxon>Agaricomycotina</taxon>
        <taxon>Tremellomycetes</taxon>
        <taxon>Trichosporonales</taxon>
        <taxon>Trichosporonaceae</taxon>
        <taxon>Apiotrichum</taxon>
    </lineage>
</organism>
<dbReference type="PANTHER" id="PTHR21738:SF0">
    <property type="entry name" value="RIBOSOMAL RNA PROCESSING PROTEIN 36 HOMOLOG"/>
    <property type="match status" value="1"/>
</dbReference>
<evidence type="ECO:0000256" key="8">
    <source>
        <dbReference type="ARBA" id="ARBA00025053"/>
    </source>
</evidence>
<dbReference type="Pfam" id="PF06102">
    <property type="entry name" value="RRP36"/>
    <property type="match status" value="1"/>
</dbReference>
<feature type="compositionally biased region" description="Gly residues" evidence="11">
    <location>
        <begin position="413"/>
        <end position="425"/>
    </location>
</feature>
<evidence type="ECO:0000313" key="13">
    <source>
        <dbReference type="Proteomes" id="UP000279236"/>
    </source>
</evidence>
<comment type="subunit">
    <text evidence="9">Associates with 90S and pre-40S pre-ribosomal particles.</text>
</comment>
<name>A0A427Y636_9TREE</name>
<proteinExistence type="inferred from homology"/>
<dbReference type="GO" id="GO:0030686">
    <property type="term" value="C:90S preribosome"/>
    <property type="evidence" value="ECO:0007669"/>
    <property type="project" value="TreeGrafter"/>
</dbReference>
<dbReference type="OrthoDB" id="448446at2759"/>
<keyword evidence="5 10" id="KW-0175">Coiled coil</keyword>
<keyword evidence="6 9" id="KW-0539">Nucleus</keyword>
<dbReference type="InterPro" id="IPR009292">
    <property type="entry name" value="RRP36"/>
</dbReference>